<keyword evidence="2" id="KW-0758">Storage protein</keyword>
<organism evidence="10 11">
    <name type="scientific">Nesidiocoris tenuis</name>
    <dbReference type="NCBI Taxonomy" id="355587"/>
    <lineage>
        <taxon>Eukaryota</taxon>
        <taxon>Metazoa</taxon>
        <taxon>Ecdysozoa</taxon>
        <taxon>Arthropoda</taxon>
        <taxon>Hexapoda</taxon>
        <taxon>Insecta</taxon>
        <taxon>Pterygota</taxon>
        <taxon>Neoptera</taxon>
        <taxon>Paraneoptera</taxon>
        <taxon>Hemiptera</taxon>
        <taxon>Heteroptera</taxon>
        <taxon>Panheteroptera</taxon>
        <taxon>Cimicomorpha</taxon>
        <taxon>Miridae</taxon>
        <taxon>Dicyphina</taxon>
        <taxon>Nesidiocoris</taxon>
    </lineage>
</organism>
<evidence type="ECO:0000256" key="5">
    <source>
        <dbReference type="PROSITE-ProRule" id="PRU00557"/>
    </source>
</evidence>
<comment type="caution">
    <text evidence="5">Lacks conserved residue(s) required for the propagation of feature annotation.</text>
</comment>
<dbReference type="Proteomes" id="UP001307889">
    <property type="component" value="Chromosome 2"/>
</dbReference>
<dbReference type="SMART" id="SM01169">
    <property type="entry name" value="DUF1943"/>
    <property type="match status" value="1"/>
</dbReference>
<dbReference type="Pfam" id="PF00094">
    <property type="entry name" value="VWD"/>
    <property type="match status" value="1"/>
</dbReference>
<dbReference type="PROSITE" id="PS51233">
    <property type="entry name" value="VWFD"/>
    <property type="match status" value="1"/>
</dbReference>
<feature type="compositionally biased region" description="Basic and acidic residues" evidence="6">
    <location>
        <begin position="1255"/>
        <end position="1264"/>
    </location>
</feature>
<feature type="region of interest" description="Disordered" evidence="6">
    <location>
        <begin position="330"/>
        <end position="468"/>
    </location>
</feature>
<evidence type="ECO:0000313" key="11">
    <source>
        <dbReference type="Proteomes" id="UP001307889"/>
    </source>
</evidence>
<proteinExistence type="predicted"/>
<evidence type="ECO:0000256" key="4">
    <source>
        <dbReference type="ARBA" id="ARBA00023180"/>
    </source>
</evidence>
<evidence type="ECO:0000256" key="2">
    <source>
        <dbReference type="ARBA" id="ARBA00022761"/>
    </source>
</evidence>
<feature type="domain" description="Vitellogenin" evidence="8">
    <location>
        <begin position="32"/>
        <end position="883"/>
    </location>
</feature>
<dbReference type="Gene3D" id="2.20.80.10">
    <property type="entry name" value="Lipovitellin-phosvitin complex, chain A, domain 4"/>
    <property type="match status" value="1"/>
</dbReference>
<dbReference type="EMBL" id="AP028910">
    <property type="protein sequence ID" value="BES90998.1"/>
    <property type="molecule type" value="Genomic_DNA"/>
</dbReference>
<dbReference type="SMART" id="SM00638">
    <property type="entry name" value="LPD_N"/>
    <property type="match status" value="1"/>
</dbReference>
<dbReference type="PANTHER" id="PTHR23345:SF15">
    <property type="entry name" value="VITELLOGENIN 1-RELATED"/>
    <property type="match status" value="1"/>
</dbReference>
<feature type="signal peptide" evidence="7">
    <location>
        <begin position="1"/>
        <end position="20"/>
    </location>
</feature>
<dbReference type="Gene3D" id="2.30.230.10">
    <property type="entry name" value="Lipovitellin, beta-sheet shell regions, chain A"/>
    <property type="match status" value="1"/>
</dbReference>
<dbReference type="SMART" id="SM00216">
    <property type="entry name" value="VWD"/>
    <property type="match status" value="1"/>
</dbReference>
<feature type="compositionally biased region" description="Basic residues" evidence="6">
    <location>
        <begin position="413"/>
        <end position="424"/>
    </location>
</feature>
<gene>
    <name evidence="10" type="ORF">NTJ_03806</name>
</gene>
<keyword evidence="4" id="KW-0325">Glycoprotein</keyword>
<dbReference type="Pfam" id="PF09172">
    <property type="entry name" value="Vit_open_b-sht"/>
    <property type="match status" value="1"/>
</dbReference>
<feature type="compositionally biased region" description="Low complexity" evidence="6">
    <location>
        <begin position="433"/>
        <end position="459"/>
    </location>
</feature>
<keyword evidence="1 7" id="KW-0732">Signal</keyword>
<dbReference type="PROSITE" id="PS51211">
    <property type="entry name" value="VITELLOGENIN"/>
    <property type="match status" value="1"/>
</dbReference>
<evidence type="ECO:0000256" key="6">
    <source>
        <dbReference type="SAM" id="MobiDB-lite"/>
    </source>
</evidence>
<accession>A0ABN7AG96</accession>
<dbReference type="InterPro" id="IPR015819">
    <property type="entry name" value="Lipid_transp_b-sht_shell"/>
</dbReference>
<reference evidence="10 11" key="1">
    <citation type="submission" date="2023-09" db="EMBL/GenBank/DDBJ databases">
        <title>Nesidiocoris tenuis whole genome shotgun sequence.</title>
        <authorList>
            <person name="Shibata T."/>
            <person name="Shimoda M."/>
            <person name="Kobayashi T."/>
            <person name="Uehara T."/>
        </authorList>
    </citation>
    <scope>NUCLEOTIDE SEQUENCE [LARGE SCALE GENOMIC DNA]</scope>
    <source>
        <strain evidence="10 11">Japan</strain>
    </source>
</reference>
<feature type="chain" id="PRO_5046805063" evidence="7">
    <location>
        <begin position="21"/>
        <end position="1764"/>
    </location>
</feature>
<evidence type="ECO:0000256" key="7">
    <source>
        <dbReference type="SAM" id="SignalP"/>
    </source>
</evidence>
<dbReference type="InterPro" id="IPR011030">
    <property type="entry name" value="Lipovitellin_superhlx_dom"/>
</dbReference>
<feature type="region of interest" description="Disordered" evidence="6">
    <location>
        <begin position="1252"/>
        <end position="1271"/>
    </location>
</feature>
<evidence type="ECO:0000259" key="8">
    <source>
        <dbReference type="PROSITE" id="PS51211"/>
    </source>
</evidence>
<dbReference type="InterPro" id="IPR015255">
    <property type="entry name" value="Vitellinogen_open_b-sht"/>
</dbReference>
<feature type="compositionally biased region" description="Basic and acidic residues" evidence="6">
    <location>
        <begin position="358"/>
        <end position="374"/>
    </location>
</feature>
<dbReference type="InterPro" id="IPR015816">
    <property type="entry name" value="Vitellinogen_b-sht_N"/>
</dbReference>
<evidence type="ECO:0000256" key="1">
    <source>
        <dbReference type="ARBA" id="ARBA00022729"/>
    </source>
</evidence>
<keyword evidence="11" id="KW-1185">Reference proteome</keyword>
<dbReference type="InterPro" id="IPR050733">
    <property type="entry name" value="Vitellogenin/Apolipophorin"/>
</dbReference>
<feature type="compositionally biased region" description="Basic and acidic residues" evidence="6">
    <location>
        <begin position="383"/>
        <end position="412"/>
    </location>
</feature>
<dbReference type="InterPro" id="IPR001846">
    <property type="entry name" value="VWF_type-D"/>
</dbReference>
<evidence type="ECO:0000259" key="9">
    <source>
        <dbReference type="PROSITE" id="PS51233"/>
    </source>
</evidence>
<protein>
    <submittedName>
        <fullName evidence="10">Vitellogenin</fullName>
    </submittedName>
</protein>
<feature type="region of interest" description="Disordered" evidence="6">
    <location>
        <begin position="1740"/>
        <end position="1764"/>
    </location>
</feature>
<dbReference type="InterPro" id="IPR001747">
    <property type="entry name" value="Vitellogenin_N"/>
</dbReference>
<sequence length="1764" mass="196968">MDSAASLLTALLIFAGGALCHTHHHHGSHHGWKQGVQYQYEMRGRNVAGLHQVSNQFVGLLTRGIVNIQARSDGRINVQLLDPQQMELHANLSKGWRTFVPDEGAAYSPLPLESKSFDLQFNGGVVEKMWVQKKTKHHELNILKAVASLLQMDTVGTNSRHSNSVGDASSFKTVEDTVSGEVETLYTINPLPKHHLLAQPSLARVVSACPIDEFLDVQKSLNFNEARHLPAYHFGMSDILDGFIAGNQMGNMISRATNNRAILCGSVDNFLVQSSVTTDKTIVAPHLYNEQKGIVAAQFNLTLIQAKESVPEPLQLPDDSELHNSLNYIFNPAEPTEPYEVRSGRSKRSTKSDVVQNKIEKEAGSAYNNHDDVPVTKGNKGRSKQDDSSENKAEGKSKGKDNKTGSDKDRPTSRRSIHVNKKSRPAIVDVPEENPASSSSPPKESDSSSSSISVSSSEEFMQPRPSLKSAPNNPFLSFFVGFEGQSVQSSKGMNGIEIAEKMATAIAKDIGVLNTMSAGVPLSKFSTFVQFLQTMNSNQLSEAASRMFVEDPAANEKTGGNLKYATWVVFRDALAQASTGPSLLVIHEQIKRGNIKGEEAAQLVATTAKMAHYPSEEYFEEFFEMACAEYVSKQAHLNSTALISFAELVKRGFTSKSSTLNHFPIHSFGLPHSRKSKLAEKKYIPHMETKLVEAIENGDSAKIQTYIWALGQTAHPKVLEIFLPFLNGTKHASNFQRLTMIVSLHEMASVNPKLVRPVMYEIYQNIAEKPELRIASVMQIMKTNPPAQLLQRMAEFTNYETSKQVNSAVKAAIENAASYLKTNTGNQLHQNSRSAVDLLTKFEYGSQYSKVQMSSWAKTNIPLSYHHELTRIHSDDSVYPSSIFCSMRRQLGGFINYPSKTFVSTSSLSNLWDLLASYFRESVPELEKKKTAASHDSPSWTYQDILEKINLAIDSEEQVEGNVFTSWFGAERIFTFDNHTISQFPQMIKKTVDEIRIPKNFNFTKVFDQLSLKIALPTAMGLPMTYSFNVPTIVSANGQVQGKVYPDPTRHEEPIMNPRTMNISAEGTFLYSSLAEGKMSLVTPFNQKMYSAGLKRQIQFALPLKIAGDVDFENTKLRWRAEPLQPADQTKLFEFSTIPYTSSNSILRLPNSPSQARIINVRSSKKSRFAMPVFGMALELGAETQQEFFSWSNIYEAVRRHDMMTAVMYPFAEEAINFNNFTLVYKGHKNPKAGVEGVLNYRQWSADQIASDELPASKKQEQKRGRYSHPSTLDEIDSGFDSLRREGEMMRQAVSGMSGVGGQYFDLSMRFRADPHDRTLVASVAVGSCQICEHSRSVIFAYVGDESKDSSDFKLHGHVNMSSPIIHLIDFKKAAGEKASVKLNAEFVFGETADPSRVAWRLKMSKSDDRISAIKLKEMAKVCKSQMEDGYMIQPACRNVTRRAGFMDKYELNLNYENVPSTLRRLGYISYTIARYYITDYMSEVIVGMSPTSAPGQINAVWTVSPSSKNLNLSINSPAIDVQFTDVPIDPLIFRPLIVSHPHYGATERVLSKLTRRQYFSACVLEGHLVNTFDNLLVKSTMADQRELLMILDNNTIHLKPDQHEPAMYWNGQSTRLSSKRVAEFWDDRNRTIVSAYLVPDNVVVVQSELYQLQVMYDGSRVLLQAANSYRDRLRGLCGNFNGEKIDDLMLPQGCLDNNPYEFASAYILPSKSCEPLEVVHNSGFKCLAADGTVRSRFANDHHTRKASSSAADSPNSDDKKSHR</sequence>
<dbReference type="Gene3D" id="1.25.10.20">
    <property type="entry name" value="Vitellinogen, superhelical"/>
    <property type="match status" value="1"/>
</dbReference>
<keyword evidence="3" id="KW-1015">Disulfide bond</keyword>
<dbReference type="PANTHER" id="PTHR23345">
    <property type="entry name" value="VITELLOGENIN-RELATED"/>
    <property type="match status" value="1"/>
</dbReference>
<dbReference type="SUPFAM" id="SSF48431">
    <property type="entry name" value="Lipovitellin-phosvitin complex, superhelical domain"/>
    <property type="match status" value="1"/>
</dbReference>
<dbReference type="Pfam" id="PF01347">
    <property type="entry name" value="Vitellogenin_N"/>
    <property type="match status" value="1"/>
</dbReference>
<feature type="domain" description="VWFD" evidence="9">
    <location>
        <begin position="1516"/>
        <end position="1715"/>
    </location>
</feature>
<evidence type="ECO:0000313" key="10">
    <source>
        <dbReference type="EMBL" id="BES90998.1"/>
    </source>
</evidence>
<evidence type="ECO:0000256" key="3">
    <source>
        <dbReference type="ARBA" id="ARBA00023157"/>
    </source>
</evidence>
<name>A0ABN7AG96_9HEMI</name>
<dbReference type="SUPFAM" id="SSF56968">
    <property type="entry name" value="Lipovitellin-phosvitin complex, beta-sheet shell regions"/>
    <property type="match status" value="2"/>
</dbReference>